<keyword evidence="6" id="KW-0378">Hydrolase</keyword>
<dbReference type="EMBL" id="AP018449">
    <property type="protein sequence ID" value="BBB90861.1"/>
    <property type="molecule type" value="Genomic_DNA"/>
</dbReference>
<keyword evidence="7" id="KW-1185">Reference proteome</keyword>
<dbReference type="PANTHER" id="PTHR42711">
    <property type="entry name" value="ABC TRANSPORTER ATP-BINDING PROTEIN"/>
    <property type="match status" value="1"/>
</dbReference>
<dbReference type="KEGG" id="mana:MAMMFC1_01528"/>
<dbReference type="Gene3D" id="3.40.50.300">
    <property type="entry name" value="P-loop containing nucleotide triphosphate hydrolases"/>
    <property type="match status" value="1"/>
</dbReference>
<keyword evidence="4 6" id="KW-0067">ATP-binding</keyword>
<dbReference type="AlphaFoldDB" id="A0A348AIG3"/>
<reference evidence="6 7" key="1">
    <citation type="journal article" date="2018" name="Int. J. Syst. Evol. Microbiol.">
        <title>Methylomusa anaerophila gen. nov., sp. nov., an anaerobic methanol-utilizing bacterium isolated from a microbial fuel cell.</title>
        <authorList>
            <person name="Amano N."/>
            <person name="Yamamuro A."/>
            <person name="Miyahara M."/>
            <person name="Kouzuma A."/>
            <person name="Abe T."/>
            <person name="Watanabe K."/>
        </authorList>
    </citation>
    <scope>NUCLEOTIDE SEQUENCE [LARGE SCALE GENOMIC DNA]</scope>
    <source>
        <strain evidence="6 7">MMFC1</strain>
    </source>
</reference>
<evidence type="ECO:0000256" key="4">
    <source>
        <dbReference type="ARBA" id="ARBA00022840"/>
    </source>
</evidence>
<evidence type="ECO:0000259" key="5">
    <source>
        <dbReference type="PROSITE" id="PS50893"/>
    </source>
</evidence>
<dbReference type="SMART" id="SM00382">
    <property type="entry name" value="AAA"/>
    <property type="match status" value="1"/>
</dbReference>
<keyword evidence="3" id="KW-0547">Nucleotide-binding</keyword>
<evidence type="ECO:0000313" key="6">
    <source>
        <dbReference type="EMBL" id="BBB90861.1"/>
    </source>
</evidence>
<name>A0A348AIG3_9FIRM</name>
<gene>
    <name evidence="6" type="primary">drrA_3</name>
    <name evidence="6" type="ORF">MAMMFC1_01528</name>
</gene>
<protein>
    <submittedName>
        <fullName evidence="6">Daunorubicin/doxorubicin resistance ATP-binding protein DrrA</fullName>
        <ecNumber evidence="6">3.6.3.-</ecNumber>
    </submittedName>
</protein>
<dbReference type="Pfam" id="PF00005">
    <property type="entry name" value="ABC_tran"/>
    <property type="match status" value="1"/>
</dbReference>
<dbReference type="GO" id="GO:0016887">
    <property type="term" value="F:ATP hydrolysis activity"/>
    <property type="evidence" value="ECO:0007669"/>
    <property type="project" value="InterPro"/>
</dbReference>
<feature type="domain" description="ABC transporter" evidence="5">
    <location>
        <begin position="8"/>
        <end position="238"/>
    </location>
</feature>
<dbReference type="EC" id="3.6.3.-" evidence="6"/>
<dbReference type="InterPro" id="IPR027417">
    <property type="entry name" value="P-loop_NTPase"/>
</dbReference>
<organism evidence="6 7">
    <name type="scientific">Methylomusa anaerophila</name>
    <dbReference type="NCBI Taxonomy" id="1930071"/>
    <lineage>
        <taxon>Bacteria</taxon>
        <taxon>Bacillati</taxon>
        <taxon>Bacillota</taxon>
        <taxon>Negativicutes</taxon>
        <taxon>Selenomonadales</taxon>
        <taxon>Sporomusaceae</taxon>
        <taxon>Methylomusa</taxon>
    </lineage>
</organism>
<evidence type="ECO:0000256" key="1">
    <source>
        <dbReference type="ARBA" id="ARBA00005417"/>
    </source>
</evidence>
<dbReference type="PROSITE" id="PS50893">
    <property type="entry name" value="ABC_TRANSPORTER_2"/>
    <property type="match status" value="1"/>
</dbReference>
<comment type="similarity">
    <text evidence="1">Belongs to the ABC transporter superfamily.</text>
</comment>
<accession>A0A348AIG3</accession>
<evidence type="ECO:0000313" key="7">
    <source>
        <dbReference type="Proteomes" id="UP000276437"/>
    </source>
</evidence>
<evidence type="ECO:0000256" key="3">
    <source>
        <dbReference type="ARBA" id="ARBA00022741"/>
    </source>
</evidence>
<proteinExistence type="inferred from homology"/>
<dbReference type="InterPro" id="IPR003593">
    <property type="entry name" value="AAA+_ATPase"/>
</dbReference>
<sequence length="311" mass="34472">MSDLTPIIRAENLGKTYGDFQALKGVSFAIYPGECFGFIGHNGAGKTTTMRMIYGMSKVQEGSLELFGERISLTPPALKARLGVVPQEDNLDPDLSVIENLAIYGGIYGLKQSEAKARGYELLRFMGLEDKENHNVEKLSGGLKRRLVIARALINRPEVVILDEPTTGLDPQARHLVWQKLRGLKVEGVTLLLTTHYMEEAAQLCDRLVIMHKGIILDEGSPQELVSRCVLPFVIEVRLPMSRIPAGINEKVRQAGGEVIQVAEGLFLYFRDGQTIWDQLAAWGLPPHSCFMRPANLEDVFLKLTDRGGAM</sequence>
<dbReference type="InterPro" id="IPR050763">
    <property type="entry name" value="ABC_transporter_ATP-binding"/>
</dbReference>
<evidence type="ECO:0000256" key="2">
    <source>
        <dbReference type="ARBA" id="ARBA00022448"/>
    </source>
</evidence>
<dbReference type="PANTHER" id="PTHR42711:SF5">
    <property type="entry name" value="ABC TRANSPORTER ATP-BINDING PROTEIN NATA"/>
    <property type="match status" value="1"/>
</dbReference>
<dbReference type="SUPFAM" id="SSF52540">
    <property type="entry name" value="P-loop containing nucleoside triphosphate hydrolases"/>
    <property type="match status" value="1"/>
</dbReference>
<dbReference type="InterPro" id="IPR003439">
    <property type="entry name" value="ABC_transporter-like_ATP-bd"/>
</dbReference>
<keyword evidence="2" id="KW-0813">Transport</keyword>
<dbReference type="Proteomes" id="UP000276437">
    <property type="component" value="Chromosome"/>
</dbReference>
<dbReference type="RefSeq" id="WP_162499711.1">
    <property type="nucleotide sequence ID" value="NZ_DAINIT010000032.1"/>
</dbReference>
<dbReference type="GO" id="GO:0005524">
    <property type="term" value="F:ATP binding"/>
    <property type="evidence" value="ECO:0007669"/>
    <property type="project" value="UniProtKB-KW"/>
</dbReference>